<dbReference type="EMBL" id="NPDP01000010">
    <property type="protein sequence ID" value="PJZ30489.1"/>
    <property type="molecule type" value="Genomic_DNA"/>
</dbReference>
<name>A0A5F1XQT2_9LEPT</name>
<evidence type="ECO:0000256" key="1">
    <source>
        <dbReference type="SAM" id="MobiDB-lite"/>
    </source>
</evidence>
<keyword evidence="5" id="KW-1185">Reference proteome</keyword>
<evidence type="ECO:0008006" key="7">
    <source>
        <dbReference type="Google" id="ProtNLM"/>
    </source>
</evidence>
<keyword evidence="2" id="KW-0472">Membrane</keyword>
<reference evidence="4 5" key="1">
    <citation type="submission" date="2017-07" db="EMBL/GenBank/DDBJ databases">
        <title>Leptospira spp. isolated from tropical soils.</title>
        <authorList>
            <person name="Thibeaux R."/>
            <person name="Iraola G."/>
            <person name="Ferres I."/>
            <person name="Bierque E."/>
            <person name="Girault D."/>
            <person name="Soupe-Gilbert M.-E."/>
            <person name="Picardeau M."/>
            <person name="Goarant C."/>
        </authorList>
    </citation>
    <scope>NUCLEOTIDE SEQUENCE [LARGE SCALE GENOMIC DNA]</scope>
    <source>
        <strain evidence="4 5">JW2-C-B1</strain>
    </source>
</reference>
<dbReference type="Proteomes" id="UP000276407">
    <property type="component" value="Chromosome 1"/>
</dbReference>
<dbReference type="KEGG" id="lkm:EFP84_09885"/>
<organism evidence="3 6">
    <name type="scientific">Leptospira kmetyi</name>
    <dbReference type="NCBI Taxonomy" id="408139"/>
    <lineage>
        <taxon>Bacteria</taxon>
        <taxon>Pseudomonadati</taxon>
        <taxon>Spirochaetota</taxon>
        <taxon>Spirochaetia</taxon>
        <taxon>Leptospirales</taxon>
        <taxon>Leptospiraceae</taxon>
        <taxon>Leptospira</taxon>
    </lineage>
</organism>
<protein>
    <recommendedName>
        <fullName evidence="7">SPOR domain-containing protein</fullName>
    </recommendedName>
</protein>
<proteinExistence type="predicted"/>
<feature type="transmembrane region" description="Helical" evidence="2">
    <location>
        <begin position="51"/>
        <end position="70"/>
    </location>
</feature>
<dbReference type="RefSeq" id="WP_100755227.1">
    <property type="nucleotide sequence ID" value="NZ_CP033614.1"/>
</dbReference>
<evidence type="ECO:0000313" key="4">
    <source>
        <dbReference type="EMBL" id="PJZ30489.1"/>
    </source>
</evidence>
<keyword evidence="2" id="KW-1133">Transmembrane helix</keyword>
<evidence type="ECO:0000313" key="6">
    <source>
        <dbReference type="Proteomes" id="UP000276407"/>
    </source>
</evidence>
<reference evidence="3 6" key="2">
    <citation type="submission" date="2018-11" db="EMBL/GenBank/DDBJ databases">
        <title>Complete genome sequence of Leptospira kmetyi isolate LS 001/16 from soil sample associated with a leptospirosis patient in Kelantan.</title>
        <authorList>
            <person name="Muhammad Yusoff F."/>
            <person name="Muhammad Yusoff S."/>
            <person name="Ahmad M.N."/>
            <person name="Yusof N.Y."/>
            <person name="Aziah I."/>
        </authorList>
    </citation>
    <scope>NUCLEOTIDE SEQUENCE [LARGE SCALE GENOMIC DNA]</scope>
    <source>
        <strain evidence="3 6">LS 001/16</strain>
    </source>
</reference>
<feature type="compositionally biased region" description="Low complexity" evidence="1">
    <location>
        <begin position="102"/>
        <end position="134"/>
    </location>
</feature>
<evidence type="ECO:0000256" key="2">
    <source>
        <dbReference type="SAM" id="Phobius"/>
    </source>
</evidence>
<evidence type="ECO:0000313" key="3">
    <source>
        <dbReference type="EMBL" id="AYV55790.1"/>
    </source>
</evidence>
<evidence type="ECO:0000313" key="5">
    <source>
        <dbReference type="Proteomes" id="UP000231919"/>
    </source>
</evidence>
<keyword evidence="2" id="KW-0812">Transmembrane</keyword>
<sequence length="230" mass="25811">MQNIDYSRRLKQSSIRTPVRETSDFDRTIQTVQHVKKSGSPIQIFSSTRSAFVLLLGSISLFTAGLVVGLKLDQKEESFAQNELQTFRNVSSQEKRNENGGLRSLFSSSRESDSVESLKNQESLSKLSSKQTSSDNEAKGNDSKLLYPPQTGETNYLVVVPTSDSLQAVELGKRLLMARNEFKGRIFRSSKGELYLGYFYSEEEAKEALEKVQPLNDPAFHSAKVRSLKL</sequence>
<dbReference type="Proteomes" id="UP000231919">
    <property type="component" value="Unassembled WGS sequence"/>
</dbReference>
<dbReference type="EMBL" id="CP033614">
    <property type="protein sequence ID" value="AYV55790.1"/>
    <property type="molecule type" value="Genomic_DNA"/>
</dbReference>
<feature type="region of interest" description="Disordered" evidence="1">
    <location>
        <begin position="90"/>
        <end position="148"/>
    </location>
</feature>
<dbReference type="AlphaFoldDB" id="A0A5F1XQT2"/>
<gene>
    <name evidence="4" type="ORF">CH378_07580</name>
    <name evidence="3" type="ORF">EFP84_09885</name>
</gene>
<accession>A0A5F1XQT2</accession>